<feature type="domain" description="GS catalytic" evidence="4">
    <location>
        <begin position="125"/>
        <end position="447"/>
    </location>
</feature>
<evidence type="ECO:0000256" key="1">
    <source>
        <dbReference type="ARBA" id="ARBA00022598"/>
    </source>
</evidence>
<evidence type="ECO:0000256" key="2">
    <source>
        <dbReference type="PROSITE-ProRule" id="PRU01331"/>
    </source>
</evidence>
<comment type="caution">
    <text evidence="5">The sequence shown here is derived from an EMBL/GenBank/DDBJ whole genome shotgun (WGS) entry which is preliminary data.</text>
</comment>
<evidence type="ECO:0000313" key="6">
    <source>
        <dbReference type="Proteomes" id="UP000191285"/>
    </source>
</evidence>
<evidence type="ECO:0000313" key="5">
    <source>
        <dbReference type="EMBL" id="OQE32022.1"/>
    </source>
</evidence>
<dbReference type="PROSITE" id="PS51987">
    <property type="entry name" value="GS_CATALYTIC"/>
    <property type="match status" value="1"/>
</dbReference>
<comment type="similarity">
    <text evidence="2 3">Belongs to the glutamine synthetase family.</text>
</comment>
<protein>
    <recommendedName>
        <fullName evidence="4">GS catalytic domain-containing protein</fullName>
    </recommendedName>
</protein>
<dbReference type="EMBL" id="MLKD01000001">
    <property type="protein sequence ID" value="OQE32022.1"/>
    <property type="molecule type" value="Genomic_DNA"/>
</dbReference>
<keyword evidence="1" id="KW-0436">Ligase</keyword>
<dbReference type="Gene3D" id="3.30.590.10">
    <property type="entry name" value="Glutamine synthetase/guanido kinase, catalytic domain"/>
    <property type="match status" value="1"/>
</dbReference>
<dbReference type="GO" id="GO:0004356">
    <property type="term" value="F:glutamine synthetase activity"/>
    <property type="evidence" value="ECO:0007669"/>
    <property type="project" value="InterPro"/>
</dbReference>
<organism evidence="5 6">
    <name type="scientific">Penicillium steckii</name>
    <dbReference type="NCBI Taxonomy" id="303698"/>
    <lineage>
        <taxon>Eukaryota</taxon>
        <taxon>Fungi</taxon>
        <taxon>Dikarya</taxon>
        <taxon>Ascomycota</taxon>
        <taxon>Pezizomycotina</taxon>
        <taxon>Eurotiomycetes</taxon>
        <taxon>Eurotiomycetidae</taxon>
        <taxon>Eurotiales</taxon>
        <taxon>Aspergillaceae</taxon>
        <taxon>Penicillium</taxon>
    </lineage>
</organism>
<reference evidence="6" key="1">
    <citation type="journal article" date="2017" name="Nat. Microbiol.">
        <title>Global analysis of biosynthetic gene clusters reveals vast potential of secondary metabolite production in Penicillium species.</title>
        <authorList>
            <person name="Nielsen J.C."/>
            <person name="Grijseels S."/>
            <person name="Prigent S."/>
            <person name="Ji B."/>
            <person name="Dainat J."/>
            <person name="Nielsen K.F."/>
            <person name="Frisvad J.C."/>
            <person name="Workman M."/>
            <person name="Nielsen J."/>
        </authorList>
    </citation>
    <scope>NUCLEOTIDE SEQUENCE [LARGE SCALE GENOMIC DNA]</scope>
    <source>
        <strain evidence="6">IBT 24891</strain>
    </source>
</reference>
<dbReference type="Pfam" id="PF00120">
    <property type="entry name" value="Gln-synt_C"/>
    <property type="match status" value="1"/>
</dbReference>
<dbReference type="SMART" id="SM01230">
    <property type="entry name" value="Gln-synt_C"/>
    <property type="match status" value="1"/>
</dbReference>
<keyword evidence="6" id="KW-1185">Reference proteome</keyword>
<dbReference type="OrthoDB" id="3364440at2759"/>
<dbReference type="SUPFAM" id="SSF55931">
    <property type="entry name" value="Glutamine synthetase/guanido kinase"/>
    <property type="match status" value="1"/>
</dbReference>
<dbReference type="Proteomes" id="UP000191285">
    <property type="component" value="Unassembled WGS sequence"/>
</dbReference>
<evidence type="ECO:0000259" key="4">
    <source>
        <dbReference type="PROSITE" id="PS51987"/>
    </source>
</evidence>
<dbReference type="PANTHER" id="PTHR43785">
    <property type="entry name" value="GAMMA-GLUTAMYLPUTRESCINE SYNTHETASE"/>
    <property type="match status" value="1"/>
</dbReference>
<dbReference type="AlphaFoldDB" id="A0A1V6U0E8"/>
<accession>A0A1V6U0E8</accession>
<dbReference type="InterPro" id="IPR008146">
    <property type="entry name" value="Gln_synth_cat_dom"/>
</dbReference>
<gene>
    <name evidence="5" type="ORF">PENSTE_c001G01403</name>
</gene>
<dbReference type="STRING" id="303698.A0A1V6U0E8"/>
<dbReference type="PANTHER" id="PTHR43785:SF2">
    <property type="entry name" value="TYPE-1 GLUTAMINE SYNTHETASE 1"/>
    <property type="match status" value="1"/>
</dbReference>
<sequence>MSSSKMETEDCKSILENFLLQTLEVNLIRLQWQDYAGVIRAISKPRAIVMDQILSGQPFEAGEAALSHGYDGSVLPPTPNRHYYHMYPDFSSLRLTPDSKTAVLMCELKHVEPGYLLDENDELCPRRALLAAVKALDKKFDYSCTVTFEVEFLVMRKEGKFHRAFESLRLGESTTSSLRDPLFEHVEECIAHLQSQGVSILEVRGGGRKGQFQMLLFPLRPVQAVDQLVFVHETLKTVFASHGYVVCMLSNPFGNSLDAGEESDFVHPCLNVHLSRSQKNRDKEDKFFAGIFKRLPSICAFCLPHRLSYRKQDESDDELTFWQMRPRLIPIRWLESWEIPCVDGTANMYLALTAILKAGYLGLLNSEPSVGPEYDPQDNKKLAKDEQLPQCLNDALRALQKTKNLSIDGFRSSMIDHYIQIKRHEMYRDAVYDDIDKEEEVRIVNFS</sequence>
<evidence type="ECO:0000256" key="3">
    <source>
        <dbReference type="RuleBase" id="RU000384"/>
    </source>
</evidence>
<name>A0A1V6U0E8_9EURO</name>
<dbReference type="InterPro" id="IPR014746">
    <property type="entry name" value="Gln_synth/guanido_kin_cat_dom"/>
</dbReference>
<proteinExistence type="inferred from homology"/>